<dbReference type="Gene3D" id="1.10.10.10">
    <property type="entry name" value="Winged helix-like DNA-binding domain superfamily/Winged helix DNA-binding domain"/>
    <property type="match status" value="1"/>
</dbReference>
<reference evidence="2 3" key="1">
    <citation type="journal article" date="2012" name="J. Bacteriol.">
        <title>Genome Sequence of n-Alkane-Degrading Hydrocarboniphaga effusa Strain AP103T (ATCC BAA-332T).</title>
        <authorList>
            <person name="Chang H.K."/>
            <person name="Zylstra G.J."/>
            <person name="Chae J.C."/>
        </authorList>
    </citation>
    <scope>NUCLEOTIDE SEQUENCE [LARGE SCALE GENOMIC DNA]</scope>
    <source>
        <strain evidence="2 3">AP103</strain>
    </source>
</reference>
<proteinExistence type="predicted"/>
<protein>
    <recommendedName>
        <fullName evidence="1">RNA polymerase sigma-70 ECF-like HTH domain-containing protein</fullName>
    </recommendedName>
</protein>
<evidence type="ECO:0000313" key="3">
    <source>
        <dbReference type="Proteomes" id="UP000003704"/>
    </source>
</evidence>
<dbReference type="Proteomes" id="UP000003704">
    <property type="component" value="Unassembled WGS sequence"/>
</dbReference>
<organism evidence="2 3">
    <name type="scientific">Hydrocarboniphaga effusa AP103</name>
    <dbReference type="NCBI Taxonomy" id="1172194"/>
    <lineage>
        <taxon>Bacteria</taxon>
        <taxon>Pseudomonadati</taxon>
        <taxon>Pseudomonadota</taxon>
        <taxon>Gammaproteobacteria</taxon>
        <taxon>Nevskiales</taxon>
        <taxon>Nevskiaceae</taxon>
        <taxon>Hydrocarboniphaga</taxon>
    </lineage>
</organism>
<sequence>MFDFGASWERARAGDAEARELVYGQVYTEARRLAQARWSVDELITPEQSRAIIDKVGERVSGELALEETLEFIAYAASVMRGVICDLSETRRKLKKRREFGEMRLATPLLEVEPAADVEVLDHLIDQLQDLDPLARAIVEMRLYADLSVDEIAVALHQQPEPVERRWTEARTLLQDALGAG</sequence>
<keyword evidence="3" id="KW-1185">Reference proteome</keyword>
<comment type="caution">
    <text evidence="2">The sequence shown here is derived from an EMBL/GenBank/DDBJ whole genome shotgun (WGS) entry which is preliminary data.</text>
</comment>
<dbReference type="OrthoDB" id="128473at2"/>
<dbReference type="Pfam" id="PF07638">
    <property type="entry name" value="Sigma70_ECF"/>
    <property type="match status" value="1"/>
</dbReference>
<dbReference type="InterPro" id="IPR036388">
    <property type="entry name" value="WH-like_DNA-bd_sf"/>
</dbReference>
<gene>
    <name evidence="2" type="ORF">WQQ_44870</name>
</gene>
<dbReference type="InterPro" id="IPR013324">
    <property type="entry name" value="RNA_pol_sigma_r3/r4-like"/>
</dbReference>
<dbReference type="RefSeq" id="WP_007187422.1">
    <property type="nucleotide sequence ID" value="NZ_AKGD01000004.1"/>
</dbReference>
<dbReference type="InterPro" id="IPR053812">
    <property type="entry name" value="HTH_Sigma70_ECF-like"/>
</dbReference>
<evidence type="ECO:0000313" key="2">
    <source>
        <dbReference type="EMBL" id="EIT68052.1"/>
    </source>
</evidence>
<dbReference type="AlphaFoldDB" id="I7Z8S1"/>
<dbReference type="EMBL" id="AKGD01000004">
    <property type="protein sequence ID" value="EIT68052.1"/>
    <property type="molecule type" value="Genomic_DNA"/>
</dbReference>
<accession>I7Z8S1</accession>
<dbReference type="SUPFAM" id="SSF88659">
    <property type="entry name" value="Sigma3 and sigma4 domains of RNA polymerase sigma factors"/>
    <property type="match status" value="1"/>
</dbReference>
<feature type="domain" description="RNA polymerase sigma-70 ECF-like HTH" evidence="1">
    <location>
        <begin position="10"/>
        <end position="178"/>
    </location>
</feature>
<evidence type="ECO:0000259" key="1">
    <source>
        <dbReference type="Pfam" id="PF07638"/>
    </source>
</evidence>
<dbReference type="STRING" id="1172194.WQQ_44870"/>
<name>I7Z8S1_9GAMM</name>